<dbReference type="PROSITE" id="PS50918">
    <property type="entry name" value="WWE"/>
    <property type="match status" value="1"/>
</dbReference>
<dbReference type="InterPro" id="IPR022003">
    <property type="entry name" value="RST"/>
</dbReference>
<feature type="domain" description="PARP catalytic" evidence="6">
    <location>
        <begin position="237"/>
        <end position="460"/>
    </location>
</feature>
<dbReference type="InterPro" id="IPR012317">
    <property type="entry name" value="Poly(ADP-ribose)pol_cat_dom"/>
</dbReference>
<feature type="domain" description="RST" evidence="7">
    <location>
        <begin position="477"/>
        <end position="548"/>
    </location>
</feature>
<dbReference type="InterPro" id="IPR057823">
    <property type="entry name" value="WWE_RCD1"/>
</dbReference>
<evidence type="ECO:0000256" key="1">
    <source>
        <dbReference type="ARBA" id="ARBA00004123"/>
    </source>
</evidence>
<keyword evidence="3" id="KW-0346">Stress response</keyword>
<gene>
    <name evidence="8" type="ORF">Ahy_Scaffold1g107400</name>
</gene>
<accession>A0A444WVS9</accession>
<keyword evidence="4" id="KW-0539">Nucleus</keyword>
<dbReference type="InterPro" id="IPR004170">
    <property type="entry name" value="WWE_dom"/>
</dbReference>
<evidence type="ECO:0000259" key="7">
    <source>
        <dbReference type="PROSITE" id="PS51879"/>
    </source>
</evidence>
<dbReference type="Pfam" id="PF12174">
    <property type="entry name" value="RST"/>
    <property type="match status" value="1"/>
</dbReference>
<evidence type="ECO:0000313" key="9">
    <source>
        <dbReference type="Proteomes" id="UP000289738"/>
    </source>
</evidence>
<dbReference type="GO" id="GO:0005634">
    <property type="term" value="C:nucleus"/>
    <property type="evidence" value="ECO:0007669"/>
    <property type="project" value="UniProtKB-SubCell"/>
</dbReference>
<dbReference type="PROSITE" id="PS51059">
    <property type="entry name" value="PARP_CATALYTIC"/>
    <property type="match status" value="1"/>
</dbReference>
<dbReference type="Proteomes" id="UP000289738">
    <property type="component" value="Unassembled WGS sequence"/>
</dbReference>
<keyword evidence="9" id="KW-1185">Reference proteome</keyword>
<dbReference type="InterPro" id="IPR044964">
    <property type="entry name" value="RCD1/SRO1-5"/>
</dbReference>
<evidence type="ECO:0000259" key="5">
    <source>
        <dbReference type="PROSITE" id="PS50918"/>
    </source>
</evidence>
<evidence type="ECO:0000256" key="4">
    <source>
        <dbReference type="ARBA" id="ARBA00023242"/>
    </source>
</evidence>
<dbReference type="PROSITE" id="PS51879">
    <property type="entry name" value="RST"/>
    <property type="match status" value="1"/>
</dbReference>
<sequence length="562" mass="63025">MEGKTAKALDRVALHMKRKRATRYDSHRNGASLPLLRQWSSCKVAKRMRLGQHQSKLTNGGTHIGRFLRGYYLNYKKTGRPERLMFYKNGDWLDFPKDVLDLVKKDLEVKKATVEVQSNGRHLVLDFLHMYQMDLKTGLQQPLAWIDEHGCCFFPEIFAASDELYDISKQEGVTSNVANEIKLKLELAINELDGSKMLECSGESNALVKSIQIDATEKNDVEIEDSINNMDCQNVGEAIEQNRDLGLGDYTDSVYGKLDLDTVQTMFLKGMVSSGNDTGIVEIYRCSSATTQVRLELFQKQAEITKKAHGDANVRYAWLALSKNELSTMMQYGLGYCGLSLSKCKYAVGVHLAAATCPYASARYCDIDENGNSHLVLCRVIMGNMELLPAGGRQFRASSGEYDNGVDDILHPTYYIVWNMNMNSHIYPEFVVSFKVATNIQGNHGNPGVNVGAVGQCDPSQPESSTVDNVIVPAARLVPKSPWMPFPALFAAIKSSVPPSTMDAIKGDYERFQKKQISRDVFIQRLRFIVGDNLLRTTVQKLQYKKILGKLKNILKNKKKLV</sequence>
<dbReference type="AlphaFoldDB" id="A0A444WVS9"/>
<dbReference type="GO" id="GO:0003950">
    <property type="term" value="F:NAD+ poly-ADP-ribosyltransferase activity"/>
    <property type="evidence" value="ECO:0007669"/>
    <property type="project" value="InterPro"/>
</dbReference>
<dbReference type="EMBL" id="SDMP01000021">
    <property type="protein sequence ID" value="RYQ81485.1"/>
    <property type="molecule type" value="Genomic_DNA"/>
</dbReference>
<dbReference type="PANTHER" id="PTHR32263:SF5">
    <property type="entry name" value="INACTIVE POLY [ADP-RIBOSE] POLYMERASE SRO1-RELATED"/>
    <property type="match status" value="1"/>
</dbReference>
<evidence type="ECO:0000313" key="8">
    <source>
        <dbReference type="EMBL" id="RYQ81485.1"/>
    </source>
</evidence>
<keyword evidence="2" id="KW-0217">Developmental protein</keyword>
<organism evidence="8 9">
    <name type="scientific">Arachis hypogaea</name>
    <name type="common">Peanut</name>
    <dbReference type="NCBI Taxonomy" id="3818"/>
    <lineage>
        <taxon>Eukaryota</taxon>
        <taxon>Viridiplantae</taxon>
        <taxon>Streptophyta</taxon>
        <taxon>Embryophyta</taxon>
        <taxon>Tracheophyta</taxon>
        <taxon>Spermatophyta</taxon>
        <taxon>Magnoliopsida</taxon>
        <taxon>eudicotyledons</taxon>
        <taxon>Gunneridae</taxon>
        <taxon>Pentapetalae</taxon>
        <taxon>rosids</taxon>
        <taxon>fabids</taxon>
        <taxon>Fabales</taxon>
        <taxon>Fabaceae</taxon>
        <taxon>Papilionoideae</taxon>
        <taxon>50 kb inversion clade</taxon>
        <taxon>dalbergioids sensu lato</taxon>
        <taxon>Dalbergieae</taxon>
        <taxon>Pterocarpus clade</taxon>
        <taxon>Arachis</taxon>
    </lineage>
</organism>
<dbReference type="PANTHER" id="PTHR32263">
    <property type="entry name" value="INACTIVE POLY [ADP-RIBOSE] POLYMERASE SRO4-RELATED"/>
    <property type="match status" value="1"/>
</dbReference>
<name>A0A444WVS9_ARAHY</name>
<feature type="domain" description="WWE" evidence="5">
    <location>
        <begin position="70"/>
        <end position="145"/>
    </location>
</feature>
<comment type="subcellular location">
    <subcellularLocation>
        <location evidence="1">Nucleus</location>
    </subcellularLocation>
</comment>
<evidence type="ECO:0000259" key="6">
    <source>
        <dbReference type="PROSITE" id="PS51059"/>
    </source>
</evidence>
<evidence type="ECO:0000256" key="2">
    <source>
        <dbReference type="ARBA" id="ARBA00022473"/>
    </source>
</evidence>
<evidence type="ECO:0000256" key="3">
    <source>
        <dbReference type="ARBA" id="ARBA00023016"/>
    </source>
</evidence>
<comment type="caution">
    <text evidence="8">The sequence shown here is derived from an EMBL/GenBank/DDBJ whole genome shotgun (WGS) entry which is preliminary data.</text>
</comment>
<dbReference type="Pfam" id="PF23467">
    <property type="entry name" value="WWE_5"/>
    <property type="match status" value="1"/>
</dbReference>
<dbReference type="Gene3D" id="3.90.228.10">
    <property type="match status" value="1"/>
</dbReference>
<dbReference type="SUPFAM" id="SSF56399">
    <property type="entry name" value="ADP-ribosylation"/>
    <property type="match status" value="1"/>
</dbReference>
<dbReference type="STRING" id="3818.A0A444WVS9"/>
<protein>
    <submittedName>
        <fullName evidence="8">Uncharacterized protein</fullName>
    </submittedName>
</protein>
<reference evidence="8 9" key="1">
    <citation type="submission" date="2019-01" db="EMBL/GenBank/DDBJ databases">
        <title>Sequencing of cultivated peanut Arachis hypogaea provides insights into genome evolution and oil improvement.</title>
        <authorList>
            <person name="Chen X."/>
        </authorList>
    </citation>
    <scope>NUCLEOTIDE SEQUENCE [LARGE SCALE GENOMIC DNA]</scope>
    <source>
        <strain evidence="9">cv. Fuhuasheng</strain>
        <tissue evidence="8">Leaves</tissue>
    </source>
</reference>
<proteinExistence type="predicted"/>